<proteinExistence type="predicted"/>
<organism evidence="1 2">
    <name type="scientific">Rhododendron molle</name>
    <name type="common">Chinese azalea</name>
    <name type="synonym">Azalea mollis</name>
    <dbReference type="NCBI Taxonomy" id="49168"/>
    <lineage>
        <taxon>Eukaryota</taxon>
        <taxon>Viridiplantae</taxon>
        <taxon>Streptophyta</taxon>
        <taxon>Embryophyta</taxon>
        <taxon>Tracheophyta</taxon>
        <taxon>Spermatophyta</taxon>
        <taxon>Magnoliopsida</taxon>
        <taxon>eudicotyledons</taxon>
        <taxon>Gunneridae</taxon>
        <taxon>Pentapetalae</taxon>
        <taxon>asterids</taxon>
        <taxon>Ericales</taxon>
        <taxon>Ericaceae</taxon>
        <taxon>Ericoideae</taxon>
        <taxon>Rhodoreae</taxon>
        <taxon>Rhododendron</taxon>
    </lineage>
</organism>
<dbReference type="Proteomes" id="UP001062846">
    <property type="component" value="Chromosome 8"/>
</dbReference>
<name>A0ACC0MLP5_RHOML</name>
<accession>A0ACC0MLP5</accession>
<protein>
    <submittedName>
        <fullName evidence="1">Uncharacterized protein</fullName>
    </submittedName>
</protein>
<evidence type="ECO:0000313" key="1">
    <source>
        <dbReference type="EMBL" id="KAI8541442.1"/>
    </source>
</evidence>
<evidence type="ECO:0000313" key="2">
    <source>
        <dbReference type="Proteomes" id="UP001062846"/>
    </source>
</evidence>
<gene>
    <name evidence="1" type="ORF">RHMOL_Rhmol08G0061000</name>
</gene>
<reference evidence="1" key="1">
    <citation type="submission" date="2022-02" db="EMBL/GenBank/DDBJ databases">
        <title>Plant Genome Project.</title>
        <authorList>
            <person name="Zhang R.-G."/>
        </authorList>
    </citation>
    <scope>NUCLEOTIDE SEQUENCE</scope>
    <source>
        <strain evidence="1">AT1</strain>
    </source>
</reference>
<dbReference type="EMBL" id="CM046395">
    <property type="protein sequence ID" value="KAI8541442.1"/>
    <property type="molecule type" value="Genomic_DNA"/>
</dbReference>
<sequence length="487" mass="55554">MPLALSFGDYLGCPILDKKSKKADFKTVLDKINSKLAGWKNKILPMVGRSTLIKSVNCTIPAYVMQNSMLPISVHKAIDKANRDFLWGSTAEARKIHAVGWEKVTKPTELGGLGIKTSLEANTVAMAKLNWRVNVEDRIWSRVLLSKYKHRSIAYNRPSPTWRGLTKGEHVYNSGTKVAIRSGINTSFWYLNWTGLGPLRSLISGPLLRDEANLTVREVWGITDWDLSKISFSLPFSILSHILLIQPQRLDPQSDITVWNSSPYGTFSSKSAWLLTRNFACTPPFDNWTWIWKIKANPRIRNFFWLAAQNRLKTKNLLFSRNISQNDLCEICNADSETTTHVLRDCHVAASVWEGVGIPNSALPFFLSPLPFWLKLNCETKILHQSGIPWRIVFPFTCWNIWLLRNKTLFQNEPHRARDHLNSTIASSIALAVEWNHIAIPALEPRKRITVLVKWCPPSTPSFKLNTDAWCMQKGAFTSHNRWLNPR</sequence>
<comment type="caution">
    <text evidence="1">The sequence shown here is derived from an EMBL/GenBank/DDBJ whole genome shotgun (WGS) entry which is preliminary data.</text>
</comment>
<keyword evidence="2" id="KW-1185">Reference proteome</keyword>